<keyword evidence="4" id="KW-1185">Reference proteome</keyword>
<evidence type="ECO:0000256" key="1">
    <source>
        <dbReference type="SAM" id="MobiDB-lite"/>
    </source>
</evidence>
<keyword evidence="2" id="KW-0732">Signal</keyword>
<evidence type="ECO:0000256" key="2">
    <source>
        <dbReference type="SAM" id="SignalP"/>
    </source>
</evidence>
<reference evidence="3 4" key="1">
    <citation type="journal article" date="2023" name="Life. Sci Alliance">
        <title>Evolutionary insights into 3D genome organization and epigenetic landscape of Vigna mungo.</title>
        <authorList>
            <person name="Junaid A."/>
            <person name="Singh B."/>
            <person name="Bhatia S."/>
        </authorList>
    </citation>
    <scope>NUCLEOTIDE SEQUENCE [LARGE SCALE GENOMIC DNA]</scope>
    <source>
        <strain evidence="3">Urdbean</strain>
    </source>
</reference>
<feature type="signal peptide" evidence="2">
    <location>
        <begin position="1"/>
        <end position="37"/>
    </location>
</feature>
<name>A0AAQ3S199_VIGMU</name>
<accession>A0AAQ3S199</accession>
<sequence length="118" mass="12308">MSGWKRDSPSNSCPFPSCAVATILLSTLLAPTVRIQGAPFTKEPGKGPEFPAAQLTKIPFCIAANPAIAMLSSKKGGASFRPRDIDITSTPSSTAASNAVNTVSSGQSFPKHTLYIAR</sequence>
<dbReference type="EMBL" id="CP144696">
    <property type="protein sequence ID" value="WVZ11839.1"/>
    <property type="molecule type" value="Genomic_DNA"/>
</dbReference>
<feature type="compositionally biased region" description="Low complexity" evidence="1">
    <location>
        <begin position="88"/>
        <end position="105"/>
    </location>
</feature>
<organism evidence="3 4">
    <name type="scientific">Vigna mungo</name>
    <name type="common">Black gram</name>
    <name type="synonym">Phaseolus mungo</name>
    <dbReference type="NCBI Taxonomy" id="3915"/>
    <lineage>
        <taxon>Eukaryota</taxon>
        <taxon>Viridiplantae</taxon>
        <taxon>Streptophyta</taxon>
        <taxon>Embryophyta</taxon>
        <taxon>Tracheophyta</taxon>
        <taxon>Spermatophyta</taxon>
        <taxon>Magnoliopsida</taxon>
        <taxon>eudicotyledons</taxon>
        <taxon>Gunneridae</taxon>
        <taxon>Pentapetalae</taxon>
        <taxon>rosids</taxon>
        <taxon>fabids</taxon>
        <taxon>Fabales</taxon>
        <taxon>Fabaceae</taxon>
        <taxon>Papilionoideae</taxon>
        <taxon>50 kb inversion clade</taxon>
        <taxon>NPAAA clade</taxon>
        <taxon>indigoferoid/millettioid clade</taxon>
        <taxon>Phaseoleae</taxon>
        <taxon>Vigna</taxon>
    </lineage>
</organism>
<gene>
    <name evidence="3" type="ORF">V8G54_016369</name>
</gene>
<evidence type="ECO:0000313" key="4">
    <source>
        <dbReference type="Proteomes" id="UP001374535"/>
    </source>
</evidence>
<dbReference type="AlphaFoldDB" id="A0AAQ3S199"/>
<proteinExistence type="predicted"/>
<feature type="region of interest" description="Disordered" evidence="1">
    <location>
        <begin position="82"/>
        <end position="106"/>
    </location>
</feature>
<evidence type="ECO:0000313" key="3">
    <source>
        <dbReference type="EMBL" id="WVZ11839.1"/>
    </source>
</evidence>
<protein>
    <submittedName>
        <fullName evidence="3">Uncharacterized protein</fullName>
    </submittedName>
</protein>
<dbReference type="Proteomes" id="UP001374535">
    <property type="component" value="Chromosome 5"/>
</dbReference>
<feature type="chain" id="PRO_5042842671" evidence="2">
    <location>
        <begin position="38"/>
        <end position="118"/>
    </location>
</feature>